<keyword evidence="1" id="KW-0812">Transmembrane</keyword>
<comment type="caution">
    <text evidence="2">The sequence shown here is derived from an EMBL/GenBank/DDBJ whole genome shotgun (WGS) entry which is preliminary data.</text>
</comment>
<evidence type="ECO:0000256" key="1">
    <source>
        <dbReference type="SAM" id="Phobius"/>
    </source>
</evidence>
<dbReference type="AlphaFoldDB" id="A0A545ANP8"/>
<protein>
    <submittedName>
        <fullName evidence="2">Uncharacterized protein</fullName>
    </submittedName>
</protein>
<reference evidence="2 3" key="1">
    <citation type="submission" date="2019-07" db="EMBL/GenBank/DDBJ databases">
        <title>Cryptosporangium phraense sp. nov., isolated from plant litter.</title>
        <authorList>
            <person name="Suriyachadkun C."/>
        </authorList>
    </citation>
    <scope>NUCLEOTIDE SEQUENCE [LARGE SCALE GENOMIC DNA]</scope>
    <source>
        <strain evidence="2 3">A-T 5661</strain>
    </source>
</reference>
<dbReference type="EMBL" id="VIRS01000015">
    <property type="protein sequence ID" value="TQS42962.1"/>
    <property type="molecule type" value="Genomic_DNA"/>
</dbReference>
<dbReference type="OrthoDB" id="5191668at2"/>
<name>A0A545ANP8_9ACTN</name>
<keyword evidence="1" id="KW-0472">Membrane</keyword>
<dbReference type="InParanoid" id="A0A545ANP8"/>
<feature type="transmembrane region" description="Helical" evidence="1">
    <location>
        <begin position="40"/>
        <end position="58"/>
    </location>
</feature>
<feature type="transmembrane region" description="Helical" evidence="1">
    <location>
        <begin position="65"/>
        <end position="83"/>
    </location>
</feature>
<evidence type="ECO:0000313" key="2">
    <source>
        <dbReference type="EMBL" id="TQS42962.1"/>
    </source>
</evidence>
<keyword evidence="3" id="KW-1185">Reference proteome</keyword>
<keyword evidence="1" id="KW-1133">Transmembrane helix</keyword>
<accession>A0A545ANP8</accession>
<organism evidence="2 3">
    <name type="scientific">Cryptosporangium phraense</name>
    <dbReference type="NCBI Taxonomy" id="2593070"/>
    <lineage>
        <taxon>Bacteria</taxon>
        <taxon>Bacillati</taxon>
        <taxon>Actinomycetota</taxon>
        <taxon>Actinomycetes</taxon>
        <taxon>Cryptosporangiales</taxon>
        <taxon>Cryptosporangiaceae</taxon>
        <taxon>Cryptosporangium</taxon>
    </lineage>
</organism>
<gene>
    <name evidence="2" type="ORF">FL583_21195</name>
</gene>
<evidence type="ECO:0000313" key="3">
    <source>
        <dbReference type="Proteomes" id="UP000317982"/>
    </source>
</evidence>
<proteinExistence type="predicted"/>
<feature type="transmembrane region" description="Helical" evidence="1">
    <location>
        <begin position="103"/>
        <end position="129"/>
    </location>
</feature>
<dbReference type="Proteomes" id="UP000317982">
    <property type="component" value="Unassembled WGS sequence"/>
</dbReference>
<dbReference type="RefSeq" id="WP_142706449.1">
    <property type="nucleotide sequence ID" value="NZ_VIRS01000015.1"/>
</dbReference>
<feature type="transmembrane region" description="Helical" evidence="1">
    <location>
        <begin position="16"/>
        <end position="34"/>
    </location>
</feature>
<sequence>MIVAMTTPGLLREVRAVVFALVCLSVSVPLHTWAHGALPPLTAVLAGAGLVLGAGVLLANRRRGFGAIAGTLGVVQAGLHGLFSVVGAEPGHVMVPAHSASTMVFAHVVAGLLAAAWLFAGEVAVWRLVRWVGRRVPALFAVARLVLVVPLPRLACARRAERHVPLPRSFWSRTVARRGPPALRLR</sequence>